<dbReference type="SUPFAM" id="SSF55874">
    <property type="entry name" value="ATPase domain of HSP90 chaperone/DNA topoisomerase II/histidine kinase"/>
    <property type="match status" value="1"/>
</dbReference>
<dbReference type="PANTHER" id="PTHR43304:SF1">
    <property type="entry name" value="PAC DOMAIN-CONTAINING PROTEIN"/>
    <property type="match status" value="1"/>
</dbReference>
<dbReference type="Pfam" id="PF00512">
    <property type="entry name" value="HisKA"/>
    <property type="match status" value="1"/>
</dbReference>
<reference evidence="10" key="1">
    <citation type="journal article" date="2019" name="Int. J. Syst. Evol. Microbiol.">
        <title>The Global Catalogue of Microorganisms (GCM) 10K type strain sequencing project: providing services to taxonomists for standard genome sequencing and annotation.</title>
        <authorList>
            <consortium name="The Broad Institute Genomics Platform"/>
            <consortium name="The Broad Institute Genome Sequencing Center for Infectious Disease"/>
            <person name="Wu L."/>
            <person name="Ma J."/>
        </authorList>
    </citation>
    <scope>NUCLEOTIDE SEQUENCE [LARGE SCALE GENOMIC DNA]</scope>
    <source>
        <strain evidence="10">CGMCC 1.15644</strain>
    </source>
</reference>
<dbReference type="Proteomes" id="UP000622648">
    <property type="component" value="Unassembled WGS sequence"/>
</dbReference>
<dbReference type="PROSITE" id="PS50109">
    <property type="entry name" value="HIS_KIN"/>
    <property type="match status" value="1"/>
</dbReference>
<dbReference type="Pfam" id="PF13426">
    <property type="entry name" value="PAS_9"/>
    <property type="match status" value="2"/>
</dbReference>
<dbReference type="NCBIfam" id="TIGR00229">
    <property type="entry name" value="sensory_box"/>
    <property type="match status" value="1"/>
</dbReference>
<organism evidence="9 10">
    <name type="scientific">Pedobacter psychrotolerans</name>
    <dbReference type="NCBI Taxonomy" id="1843235"/>
    <lineage>
        <taxon>Bacteria</taxon>
        <taxon>Pseudomonadati</taxon>
        <taxon>Bacteroidota</taxon>
        <taxon>Sphingobacteriia</taxon>
        <taxon>Sphingobacteriales</taxon>
        <taxon>Sphingobacteriaceae</taxon>
        <taxon>Pedobacter</taxon>
    </lineage>
</organism>
<dbReference type="Gene3D" id="3.30.450.20">
    <property type="entry name" value="PAS domain"/>
    <property type="match status" value="5"/>
</dbReference>
<dbReference type="SMART" id="SM00091">
    <property type="entry name" value="PAS"/>
    <property type="match status" value="4"/>
</dbReference>
<feature type="domain" description="PAS" evidence="7">
    <location>
        <begin position="244"/>
        <end position="315"/>
    </location>
</feature>
<dbReference type="SUPFAM" id="SSF47384">
    <property type="entry name" value="Homodimeric domain of signal transducing histidine kinase"/>
    <property type="match status" value="1"/>
</dbReference>
<dbReference type="InterPro" id="IPR000014">
    <property type="entry name" value="PAS"/>
</dbReference>
<dbReference type="SMART" id="SM00388">
    <property type="entry name" value="HisKA"/>
    <property type="match status" value="1"/>
</dbReference>
<dbReference type="InterPro" id="IPR003594">
    <property type="entry name" value="HATPase_dom"/>
</dbReference>
<dbReference type="CDD" id="cd00075">
    <property type="entry name" value="HATPase"/>
    <property type="match status" value="1"/>
</dbReference>
<feature type="domain" description="PAS" evidence="7">
    <location>
        <begin position="504"/>
        <end position="574"/>
    </location>
</feature>
<dbReference type="EMBL" id="BMJO01000003">
    <property type="protein sequence ID" value="GGE52637.1"/>
    <property type="molecule type" value="Genomic_DNA"/>
</dbReference>
<dbReference type="PROSITE" id="PS50113">
    <property type="entry name" value="PAC"/>
    <property type="match status" value="2"/>
</dbReference>
<evidence type="ECO:0000259" key="7">
    <source>
        <dbReference type="PROSITE" id="PS50112"/>
    </source>
</evidence>
<dbReference type="Pfam" id="PF02518">
    <property type="entry name" value="HATPase_c"/>
    <property type="match status" value="1"/>
</dbReference>
<evidence type="ECO:0000259" key="6">
    <source>
        <dbReference type="PROSITE" id="PS50109"/>
    </source>
</evidence>
<evidence type="ECO:0000256" key="4">
    <source>
        <dbReference type="ARBA" id="ARBA00022679"/>
    </source>
</evidence>
<comment type="caution">
    <text evidence="9">The sequence shown here is derived from an EMBL/GenBank/DDBJ whole genome shotgun (WGS) entry which is preliminary data.</text>
</comment>
<evidence type="ECO:0000313" key="10">
    <source>
        <dbReference type="Proteomes" id="UP000622648"/>
    </source>
</evidence>
<comment type="catalytic activity">
    <reaction evidence="1">
        <text>ATP + protein L-histidine = ADP + protein N-phospho-L-histidine.</text>
        <dbReference type="EC" id="2.7.13.3"/>
    </reaction>
</comment>
<gene>
    <name evidence="9" type="ORF">GCM10011413_18640</name>
</gene>
<feature type="domain" description="PAS" evidence="7">
    <location>
        <begin position="118"/>
        <end position="189"/>
    </location>
</feature>
<evidence type="ECO:0000256" key="3">
    <source>
        <dbReference type="ARBA" id="ARBA00022553"/>
    </source>
</evidence>
<evidence type="ECO:0000256" key="2">
    <source>
        <dbReference type="ARBA" id="ARBA00012438"/>
    </source>
</evidence>
<feature type="domain" description="PAC" evidence="8">
    <location>
        <begin position="194"/>
        <end position="247"/>
    </location>
</feature>
<dbReference type="Gene3D" id="1.10.287.130">
    <property type="match status" value="1"/>
</dbReference>
<name>A0ABQ1SP51_9SPHI</name>
<feature type="domain" description="PAC" evidence="8">
    <location>
        <begin position="577"/>
        <end position="629"/>
    </location>
</feature>
<dbReference type="Pfam" id="PF08447">
    <property type="entry name" value="PAS_3"/>
    <property type="match status" value="2"/>
</dbReference>
<proteinExistence type="predicted"/>
<feature type="domain" description="Histidine kinase" evidence="6">
    <location>
        <begin position="633"/>
        <end position="849"/>
    </location>
</feature>
<dbReference type="InterPro" id="IPR005467">
    <property type="entry name" value="His_kinase_dom"/>
</dbReference>
<sequence>MPTAIYVGEDMVVSAANQAMLDLWGKPASILGTKLMDALPELEGQPFFEILSHVFRSGETYHTKESPADLVVDGILQTFYFTFTYKPIKNDQGEIFAIINTAAHLTELVNAKKQIIETQQRLSFALSSAEIGTWDLDPIHEHIILDEKCKAIYGFPQDATIKYGTILSCIHPMDVELVRDAMANAINGYNGGQYDIKHRTNSQVNGQIRWVHCKGKAYFNEDNIAYRFSGIVQDITADVKARQREHQLLTLINQNADHMTIATLEGKVIYMNEASRKMLGIPLDADVREFSAKDFYTPQELNRVQNHIIKEIDEVKGWTGHITLLNYQTKENIPCMVNYLLIKDLETGEVIGRGATARDLRPEIKVKADLQKLAAIIGSSEDFCNYCDIDGHIQYINPSGIALIGVNENQIRSYSLFDYHSESSNEKIKNEIFPILFTDGKWSGELELIHQVTKEIIPIHKQFYMIREEFTNTPVAIAAIARDLRPELNIRQTLADKNLAMQNAVQELEFLANSVPPVVWSSKPDGYLDYINKRWFEQTGKSDEETLGSRWVENVHPDDVHHAIKTWNSSLQTGNPYEIEFRSLDKFGTYRWYLVRAIPLNDSDGNIIKWYGTNTDIHHQKELEKQKDDFLGIASHELKTPVTSLKAYAQVVESMFKRSGDFKNADLLGRMNKQVDRLSNLINDLLDVTKINSGRLQFNETEFDFNEMVEEVIEDVQRTSFKHLIHPELSFKKKIVGDRDRICQVVTNLLTNAVKYSPDANEVVINTLDLGDRVQVSVRDYGIGISPDLKDHVFEQFYRISGDKRHTFPGLGLGLYISSEIVKRFGGKIWVDSVEGKGSTFCFSIPVNQ</sequence>
<dbReference type="SUPFAM" id="SSF55785">
    <property type="entry name" value="PYP-like sensor domain (PAS domain)"/>
    <property type="match status" value="5"/>
</dbReference>
<protein>
    <recommendedName>
        <fullName evidence="2">histidine kinase</fullName>
        <ecNumber evidence="2">2.7.13.3</ecNumber>
    </recommendedName>
</protein>
<dbReference type="PRINTS" id="PR00344">
    <property type="entry name" value="BCTRLSENSOR"/>
</dbReference>
<dbReference type="InterPro" id="IPR000700">
    <property type="entry name" value="PAS-assoc_C"/>
</dbReference>
<accession>A0ABQ1SP51</accession>
<keyword evidence="3" id="KW-0597">Phosphoprotein</keyword>
<evidence type="ECO:0000313" key="9">
    <source>
        <dbReference type="EMBL" id="GGE52637.1"/>
    </source>
</evidence>
<dbReference type="InterPro" id="IPR001610">
    <property type="entry name" value="PAC"/>
</dbReference>
<dbReference type="InterPro" id="IPR036890">
    <property type="entry name" value="HATPase_C_sf"/>
</dbReference>
<dbReference type="InterPro" id="IPR036097">
    <property type="entry name" value="HisK_dim/P_sf"/>
</dbReference>
<dbReference type="InterPro" id="IPR004358">
    <property type="entry name" value="Sig_transdc_His_kin-like_C"/>
</dbReference>
<keyword evidence="5" id="KW-0418">Kinase</keyword>
<evidence type="ECO:0000259" key="8">
    <source>
        <dbReference type="PROSITE" id="PS50113"/>
    </source>
</evidence>
<dbReference type="InterPro" id="IPR013655">
    <property type="entry name" value="PAS_fold_3"/>
</dbReference>
<dbReference type="SMART" id="SM00387">
    <property type="entry name" value="HATPase_c"/>
    <property type="match status" value="1"/>
</dbReference>
<dbReference type="CDD" id="cd00130">
    <property type="entry name" value="PAS"/>
    <property type="match status" value="3"/>
</dbReference>
<dbReference type="InterPro" id="IPR052162">
    <property type="entry name" value="Sensor_kinase/Photoreceptor"/>
</dbReference>
<dbReference type="Gene3D" id="2.10.70.100">
    <property type="match status" value="1"/>
</dbReference>
<dbReference type="InterPro" id="IPR035965">
    <property type="entry name" value="PAS-like_dom_sf"/>
</dbReference>
<dbReference type="EC" id="2.7.13.3" evidence="2"/>
<keyword evidence="10" id="KW-1185">Reference proteome</keyword>
<dbReference type="PROSITE" id="PS50112">
    <property type="entry name" value="PAS"/>
    <property type="match status" value="3"/>
</dbReference>
<dbReference type="PANTHER" id="PTHR43304">
    <property type="entry name" value="PHYTOCHROME-LIKE PROTEIN CPH1"/>
    <property type="match status" value="1"/>
</dbReference>
<dbReference type="InterPro" id="IPR013656">
    <property type="entry name" value="PAS_4"/>
</dbReference>
<dbReference type="SMART" id="SM00086">
    <property type="entry name" value="PAC"/>
    <property type="match status" value="3"/>
</dbReference>
<dbReference type="CDD" id="cd00082">
    <property type="entry name" value="HisKA"/>
    <property type="match status" value="1"/>
</dbReference>
<keyword evidence="4" id="KW-0808">Transferase</keyword>
<evidence type="ECO:0000256" key="5">
    <source>
        <dbReference type="ARBA" id="ARBA00022777"/>
    </source>
</evidence>
<dbReference type="Pfam" id="PF08448">
    <property type="entry name" value="PAS_4"/>
    <property type="match status" value="1"/>
</dbReference>
<dbReference type="InterPro" id="IPR003661">
    <property type="entry name" value="HisK_dim/P_dom"/>
</dbReference>
<evidence type="ECO:0000256" key="1">
    <source>
        <dbReference type="ARBA" id="ARBA00000085"/>
    </source>
</evidence>
<dbReference type="Gene3D" id="3.30.565.10">
    <property type="entry name" value="Histidine kinase-like ATPase, C-terminal domain"/>
    <property type="match status" value="1"/>
</dbReference>